<sequence length="84" mass="9621">MESENRKLITPLGALIDLAIAGVIFLVFMFKIIPPHVPVYDPGWKMFWSAYTSVVMAGFFFMAICLFHVTLADQLRRKREGIKD</sequence>
<gene>
    <name evidence="2" type="ORF">RZN69_12385</name>
</gene>
<name>A0AAQ3L7R1_9BACT</name>
<feature type="transmembrane region" description="Helical" evidence="1">
    <location>
        <begin position="46"/>
        <end position="69"/>
    </location>
</feature>
<keyword evidence="1" id="KW-1133">Transmembrane helix</keyword>
<keyword evidence="1" id="KW-0472">Membrane</keyword>
<dbReference type="RefSeq" id="WP_317831298.1">
    <property type="nucleotide sequence ID" value="NZ_CP136920.1"/>
</dbReference>
<evidence type="ECO:0000256" key="1">
    <source>
        <dbReference type="SAM" id="Phobius"/>
    </source>
</evidence>
<keyword evidence="1" id="KW-0812">Transmembrane</keyword>
<protein>
    <submittedName>
        <fullName evidence="2">Uncharacterized protein</fullName>
    </submittedName>
</protein>
<proteinExistence type="predicted"/>
<keyword evidence="3" id="KW-1185">Reference proteome</keyword>
<evidence type="ECO:0000313" key="3">
    <source>
        <dbReference type="Proteomes" id="UP001304300"/>
    </source>
</evidence>
<dbReference type="KEGG" id="puo:RZN69_12385"/>
<feature type="transmembrane region" description="Helical" evidence="1">
    <location>
        <begin position="12"/>
        <end position="34"/>
    </location>
</feature>
<dbReference type="Proteomes" id="UP001304300">
    <property type="component" value="Chromosome"/>
</dbReference>
<evidence type="ECO:0000313" key="2">
    <source>
        <dbReference type="EMBL" id="WOO39414.1"/>
    </source>
</evidence>
<dbReference type="AlphaFoldDB" id="A0AAQ3L7R1"/>
<dbReference type="EMBL" id="CP136920">
    <property type="protein sequence ID" value="WOO39414.1"/>
    <property type="molecule type" value="Genomic_DNA"/>
</dbReference>
<accession>A0AAQ3L7R1</accession>
<reference evidence="2 3" key="1">
    <citation type="submission" date="2023-10" db="EMBL/GenBank/DDBJ databases">
        <title>Rubellicoccus peritrichatus gen. nov., sp. nov., isolated from an algae of coral reef tank.</title>
        <authorList>
            <person name="Luo J."/>
        </authorList>
    </citation>
    <scope>NUCLEOTIDE SEQUENCE [LARGE SCALE GENOMIC DNA]</scope>
    <source>
        <strain evidence="2 3">CR14</strain>
    </source>
</reference>
<organism evidence="2 3">
    <name type="scientific">Rubellicoccus peritrichatus</name>
    <dbReference type="NCBI Taxonomy" id="3080537"/>
    <lineage>
        <taxon>Bacteria</taxon>
        <taxon>Pseudomonadati</taxon>
        <taxon>Verrucomicrobiota</taxon>
        <taxon>Opitutia</taxon>
        <taxon>Puniceicoccales</taxon>
        <taxon>Cerasicoccaceae</taxon>
        <taxon>Rubellicoccus</taxon>
    </lineage>
</organism>